<gene>
    <name evidence="1" type="ORF">QAD02_024461</name>
</gene>
<dbReference type="EMBL" id="CM056741">
    <property type="protein sequence ID" value="KAJ8688666.1"/>
    <property type="molecule type" value="Genomic_DNA"/>
</dbReference>
<sequence>MGWEPGLWIREPMFWGPNPGYGVEHGFNNRIWGSLIRVMGWGPGLWIREPMFWGPNPGYGVEHGFNNRIWGSQIRFMGWEPGLWIREPMFLGPNPGYGLETWVIGSKPGIFELEMVQNSAGNLVQESKTRVTD</sequence>
<name>A0ACC2Q0E6_9HYME</name>
<organism evidence="1 2">
    <name type="scientific">Eretmocerus hayati</name>
    <dbReference type="NCBI Taxonomy" id="131215"/>
    <lineage>
        <taxon>Eukaryota</taxon>
        <taxon>Metazoa</taxon>
        <taxon>Ecdysozoa</taxon>
        <taxon>Arthropoda</taxon>
        <taxon>Hexapoda</taxon>
        <taxon>Insecta</taxon>
        <taxon>Pterygota</taxon>
        <taxon>Neoptera</taxon>
        <taxon>Endopterygota</taxon>
        <taxon>Hymenoptera</taxon>
        <taxon>Apocrita</taxon>
        <taxon>Proctotrupomorpha</taxon>
        <taxon>Chalcidoidea</taxon>
        <taxon>Aphelinidae</taxon>
        <taxon>Aphelininae</taxon>
        <taxon>Eretmocerus</taxon>
    </lineage>
</organism>
<evidence type="ECO:0000313" key="2">
    <source>
        <dbReference type="Proteomes" id="UP001239111"/>
    </source>
</evidence>
<proteinExistence type="predicted"/>
<comment type="caution">
    <text evidence="1">The sequence shown here is derived from an EMBL/GenBank/DDBJ whole genome shotgun (WGS) entry which is preliminary data.</text>
</comment>
<accession>A0ACC2Q0E6</accession>
<evidence type="ECO:0000313" key="1">
    <source>
        <dbReference type="EMBL" id="KAJ8688666.1"/>
    </source>
</evidence>
<reference evidence="1" key="1">
    <citation type="submission" date="2023-04" db="EMBL/GenBank/DDBJ databases">
        <title>A chromosome-level genome assembly of the parasitoid wasp Eretmocerus hayati.</title>
        <authorList>
            <person name="Zhong Y."/>
            <person name="Liu S."/>
            <person name="Liu Y."/>
        </authorList>
    </citation>
    <scope>NUCLEOTIDE SEQUENCE</scope>
    <source>
        <strain evidence="1">ZJU_SS_LIU_2023</strain>
    </source>
</reference>
<protein>
    <submittedName>
        <fullName evidence="1">Uncharacterized protein</fullName>
    </submittedName>
</protein>
<dbReference type="Proteomes" id="UP001239111">
    <property type="component" value="Chromosome 1"/>
</dbReference>
<keyword evidence="2" id="KW-1185">Reference proteome</keyword>